<comment type="caution">
    <text evidence="7">The sequence shown here is derived from an EMBL/GenBank/DDBJ whole genome shotgun (WGS) entry which is preliminary data.</text>
</comment>
<dbReference type="PANTHER" id="PTHR43047:SF76">
    <property type="entry name" value="PHYTOCHROME-LIKE HISTIDINE KINASE 2"/>
    <property type="match status" value="1"/>
</dbReference>
<dbReference type="InterPro" id="IPR036097">
    <property type="entry name" value="HisK_dim/P_sf"/>
</dbReference>
<keyword evidence="8" id="KW-1185">Reference proteome</keyword>
<dbReference type="InterPro" id="IPR004358">
    <property type="entry name" value="Sig_transdc_His_kin-like_C"/>
</dbReference>
<feature type="region of interest" description="Disordered" evidence="5">
    <location>
        <begin position="264"/>
        <end position="299"/>
    </location>
</feature>
<protein>
    <recommendedName>
        <fullName evidence="2">histidine kinase</fullName>
        <ecNumber evidence="2">2.7.13.3</ecNumber>
    </recommendedName>
</protein>
<keyword evidence="3" id="KW-0808">Transferase</keyword>
<evidence type="ECO:0000313" key="8">
    <source>
        <dbReference type="Proteomes" id="UP000751190"/>
    </source>
</evidence>
<dbReference type="OrthoDB" id="21225at2759"/>
<sequence length="477" mass="49922">MTSNSPAPGCKARACAIRHVMHNLRSPLLSVLASASTLSELPGATTLADADVQSCIAIVHACAQVMEQTLDAMLDFEALEMGTLALCCEPFTVAELLAHVPTVFGDAARRAGVQLVVCAVPPLLLHREFVGDVRRLRQALHAGVHNALASAAVARPSAPVGSVTVSVDFGRERGDGLCALDVRVTDTGGGLSADALARLRHGWDVDGAFNEISDGQLRGEGGTGLSLAIARRVLHLHHGSTLELSSNGPGTGATLTLRVACAGAPQQPHVTPPRPSRATRASPKSSPPPSEGALMASHSEPKQFELRARSLQGLEVAPAAPGPKAQLSVLHVDDGPRERPYALILMDNTMPVLSGTKATALLRQMGYSGTIVGFTGDPPGCDAREHFELSGVDACVCKGSPGMHWLRETLREMQRLAPNALAADDGLAGALSPNVRRARRSGSMLPTPPPAVRFVSKLRLAAELTRAFVRARAAPCT</sequence>
<dbReference type="EC" id="2.7.13.3" evidence="2"/>
<dbReference type="PRINTS" id="PR00344">
    <property type="entry name" value="BCTRLSENSOR"/>
</dbReference>
<organism evidence="7 8">
    <name type="scientific">Diacronema lutheri</name>
    <name type="common">Unicellular marine alga</name>
    <name type="synonym">Monochrysis lutheri</name>
    <dbReference type="NCBI Taxonomy" id="2081491"/>
    <lineage>
        <taxon>Eukaryota</taxon>
        <taxon>Haptista</taxon>
        <taxon>Haptophyta</taxon>
        <taxon>Pavlovophyceae</taxon>
        <taxon>Pavlovales</taxon>
        <taxon>Pavlovaceae</taxon>
        <taxon>Diacronema</taxon>
    </lineage>
</organism>
<dbReference type="Gene3D" id="3.40.50.2300">
    <property type="match status" value="1"/>
</dbReference>
<evidence type="ECO:0000256" key="3">
    <source>
        <dbReference type="ARBA" id="ARBA00022679"/>
    </source>
</evidence>
<evidence type="ECO:0000256" key="1">
    <source>
        <dbReference type="ARBA" id="ARBA00000085"/>
    </source>
</evidence>
<evidence type="ECO:0000256" key="4">
    <source>
        <dbReference type="ARBA" id="ARBA00022777"/>
    </source>
</evidence>
<dbReference type="GO" id="GO:0000155">
    <property type="term" value="F:phosphorelay sensor kinase activity"/>
    <property type="evidence" value="ECO:0007669"/>
    <property type="project" value="InterPro"/>
</dbReference>
<dbReference type="Proteomes" id="UP000751190">
    <property type="component" value="Unassembled WGS sequence"/>
</dbReference>
<dbReference type="PANTHER" id="PTHR43047">
    <property type="entry name" value="TWO-COMPONENT HISTIDINE PROTEIN KINASE"/>
    <property type="match status" value="1"/>
</dbReference>
<feature type="domain" description="Histidine kinase" evidence="6">
    <location>
        <begin position="19"/>
        <end position="261"/>
    </location>
</feature>
<dbReference type="PROSITE" id="PS50109">
    <property type="entry name" value="HIS_KIN"/>
    <property type="match status" value="1"/>
</dbReference>
<reference evidence="7" key="1">
    <citation type="submission" date="2021-05" db="EMBL/GenBank/DDBJ databases">
        <title>The genome of the haptophyte Pavlova lutheri (Diacronema luteri, Pavlovales) - a model for lipid biosynthesis in eukaryotic algae.</title>
        <authorList>
            <person name="Hulatt C.J."/>
            <person name="Posewitz M.C."/>
        </authorList>
    </citation>
    <scope>NUCLEOTIDE SEQUENCE</scope>
    <source>
        <strain evidence="7">NIVA-4/92</strain>
    </source>
</reference>
<keyword evidence="4" id="KW-0418">Kinase</keyword>
<gene>
    <name evidence="7" type="ORF">KFE25_010342</name>
</gene>
<dbReference type="InterPro" id="IPR003594">
    <property type="entry name" value="HATPase_dom"/>
</dbReference>
<evidence type="ECO:0000313" key="7">
    <source>
        <dbReference type="EMBL" id="KAG8462517.1"/>
    </source>
</evidence>
<comment type="catalytic activity">
    <reaction evidence="1">
        <text>ATP + protein L-histidine = ADP + protein N-phospho-L-histidine.</text>
        <dbReference type="EC" id="2.7.13.3"/>
    </reaction>
</comment>
<evidence type="ECO:0000259" key="6">
    <source>
        <dbReference type="PROSITE" id="PS50109"/>
    </source>
</evidence>
<dbReference type="Gene3D" id="1.10.287.130">
    <property type="match status" value="1"/>
</dbReference>
<dbReference type="GO" id="GO:0005886">
    <property type="term" value="C:plasma membrane"/>
    <property type="evidence" value="ECO:0007669"/>
    <property type="project" value="TreeGrafter"/>
</dbReference>
<dbReference type="InterPro" id="IPR036890">
    <property type="entry name" value="HATPase_C_sf"/>
</dbReference>
<dbReference type="SUPFAM" id="SSF52172">
    <property type="entry name" value="CheY-like"/>
    <property type="match status" value="1"/>
</dbReference>
<evidence type="ECO:0000256" key="2">
    <source>
        <dbReference type="ARBA" id="ARBA00012438"/>
    </source>
</evidence>
<dbReference type="SUPFAM" id="SSF47384">
    <property type="entry name" value="Homodimeric domain of signal transducing histidine kinase"/>
    <property type="match status" value="1"/>
</dbReference>
<dbReference type="SMART" id="SM00387">
    <property type="entry name" value="HATPase_c"/>
    <property type="match status" value="1"/>
</dbReference>
<dbReference type="Pfam" id="PF02518">
    <property type="entry name" value="HATPase_c"/>
    <property type="match status" value="1"/>
</dbReference>
<evidence type="ECO:0000256" key="5">
    <source>
        <dbReference type="SAM" id="MobiDB-lite"/>
    </source>
</evidence>
<dbReference type="Gene3D" id="3.30.565.10">
    <property type="entry name" value="Histidine kinase-like ATPase, C-terminal domain"/>
    <property type="match status" value="1"/>
</dbReference>
<dbReference type="SUPFAM" id="SSF55874">
    <property type="entry name" value="ATPase domain of HSP90 chaperone/DNA topoisomerase II/histidine kinase"/>
    <property type="match status" value="1"/>
</dbReference>
<dbReference type="InterPro" id="IPR005467">
    <property type="entry name" value="His_kinase_dom"/>
</dbReference>
<proteinExistence type="predicted"/>
<accession>A0A8J6C5D0</accession>
<dbReference type="InterPro" id="IPR011006">
    <property type="entry name" value="CheY-like_superfamily"/>
</dbReference>
<dbReference type="EMBL" id="JAGTXO010000020">
    <property type="protein sequence ID" value="KAG8462517.1"/>
    <property type="molecule type" value="Genomic_DNA"/>
</dbReference>
<name>A0A8J6C5D0_DIALT</name>
<dbReference type="GO" id="GO:0009927">
    <property type="term" value="F:histidine phosphotransfer kinase activity"/>
    <property type="evidence" value="ECO:0007669"/>
    <property type="project" value="TreeGrafter"/>
</dbReference>
<dbReference type="AlphaFoldDB" id="A0A8J6C5D0"/>